<dbReference type="InParanoid" id="A0A0C3EQW6"/>
<dbReference type="PANTHER" id="PTHR31781:SF1">
    <property type="entry name" value="PROTEIN UNC-80 HOMOLOG"/>
    <property type="match status" value="1"/>
</dbReference>
<feature type="domain" description="Protein UNC80 C-terminal" evidence="3">
    <location>
        <begin position="1389"/>
        <end position="1524"/>
    </location>
</feature>
<dbReference type="GO" id="GO:0055080">
    <property type="term" value="P:monoatomic cation homeostasis"/>
    <property type="evidence" value="ECO:0007669"/>
    <property type="project" value="TreeGrafter"/>
</dbReference>
<organism evidence="4 5">
    <name type="scientific">Scleroderma citrinum Foug A</name>
    <dbReference type="NCBI Taxonomy" id="1036808"/>
    <lineage>
        <taxon>Eukaryota</taxon>
        <taxon>Fungi</taxon>
        <taxon>Dikarya</taxon>
        <taxon>Basidiomycota</taxon>
        <taxon>Agaricomycotina</taxon>
        <taxon>Agaricomycetes</taxon>
        <taxon>Agaricomycetidae</taxon>
        <taxon>Boletales</taxon>
        <taxon>Sclerodermatineae</taxon>
        <taxon>Sclerodermataceae</taxon>
        <taxon>Scleroderma</taxon>
    </lineage>
</organism>
<feature type="region of interest" description="Disordered" evidence="1">
    <location>
        <begin position="1105"/>
        <end position="1131"/>
    </location>
</feature>
<evidence type="ECO:0000256" key="1">
    <source>
        <dbReference type="SAM" id="MobiDB-lite"/>
    </source>
</evidence>
<feature type="compositionally biased region" description="Polar residues" evidence="1">
    <location>
        <begin position="167"/>
        <end position="176"/>
    </location>
</feature>
<name>A0A0C3EQW6_9AGAM</name>
<accession>A0A0C3EQW6</accession>
<dbReference type="STRING" id="1036808.A0A0C3EQW6"/>
<gene>
    <name evidence="4" type="ORF">SCLCIDRAFT_1206672</name>
</gene>
<dbReference type="OrthoDB" id="5584001at2759"/>
<evidence type="ECO:0000313" key="5">
    <source>
        <dbReference type="Proteomes" id="UP000053989"/>
    </source>
</evidence>
<protein>
    <submittedName>
        <fullName evidence="4">Uncharacterized protein</fullName>
    </submittedName>
</protein>
<keyword evidence="5" id="KW-1185">Reference proteome</keyword>
<dbReference type="Proteomes" id="UP000053989">
    <property type="component" value="Unassembled WGS sequence"/>
</dbReference>
<dbReference type="PANTHER" id="PTHR31781">
    <property type="entry name" value="UNC80"/>
    <property type="match status" value="1"/>
</dbReference>
<dbReference type="EMBL" id="KN822004">
    <property type="protein sequence ID" value="KIM70544.1"/>
    <property type="molecule type" value="Genomic_DNA"/>
</dbReference>
<dbReference type="InterPro" id="IPR016024">
    <property type="entry name" value="ARM-type_fold"/>
</dbReference>
<dbReference type="Pfam" id="PF20262">
    <property type="entry name" value="UNC80_C"/>
    <property type="match status" value="1"/>
</dbReference>
<feature type="region of interest" description="Disordered" evidence="1">
    <location>
        <begin position="160"/>
        <end position="186"/>
    </location>
</feature>
<dbReference type="GO" id="GO:0005261">
    <property type="term" value="F:monoatomic cation channel activity"/>
    <property type="evidence" value="ECO:0007669"/>
    <property type="project" value="TreeGrafter"/>
</dbReference>
<dbReference type="HOGENOM" id="CLU_001075_0_0_1"/>
<feature type="compositionally biased region" description="Polar residues" evidence="1">
    <location>
        <begin position="48"/>
        <end position="69"/>
    </location>
</feature>
<dbReference type="SUPFAM" id="SSF48371">
    <property type="entry name" value="ARM repeat"/>
    <property type="match status" value="1"/>
</dbReference>
<evidence type="ECO:0000259" key="3">
    <source>
        <dbReference type="Pfam" id="PF20262"/>
    </source>
</evidence>
<dbReference type="GO" id="GO:0034703">
    <property type="term" value="C:cation channel complex"/>
    <property type="evidence" value="ECO:0007669"/>
    <property type="project" value="TreeGrafter"/>
</dbReference>
<reference evidence="4 5" key="1">
    <citation type="submission" date="2014-04" db="EMBL/GenBank/DDBJ databases">
        <authorList>
            <consortium name="DOE Joint Genome Institute"/>
            <person name="Kuo A."/>
            <person name="Kohler A."/>
            <person name="Nagy L.G."/>
            <person name="Floudas D."/>
            <person name="Copeland A."/>
            <person name="Barry K.W."/>
            <person name="Cichocki N."/>
            <person name="Veneault-Fourrey C."/>
            <person name="LaButti K."/>
            <person name="Lindquist E.A."/>
            <person name="Lipzen A."/>
            <person name="Lundell T."/>
            <person name="Morin E."/>
            <person name="Murat C."/>
            <person name="Sun H."/>
            <person name="Tunlid A."/>
            <person name="Henrissat B."/>
            <person name="Grigoriev I.V."/>
            <person name="Hibbett D.S."/>
            <person name="Martin F."/>
            <person name="Nordberg H.P."/>
            <person name="Cantor M.N."/>
            <person name="Hua S.X."/>
        </authorList>
    </citation>
    <scope>NUCLEOTIDE SEQUENCE [LARGE SCALE GENOMIC DNA]</scope>
    <source>
        <strain evidence="4 5">Foug A</strain>
    </source>
</reference>
<dbReference type="InterPro" id="IPR046460">
    <property type="entry name" value="UNC80_C"/>
</dbReference>
<sequence length="2288" mass="254076">MPSYRQELPPPKRPVGARTRPTRLFSLDSDGRSKRSPTDSASVLDDVQGSSQGRLRTSSGSAQHANQEPFTKDRVRWTDGPMAESPQQSRADDLGSLDASTATPHVAKRSFSSRLAQEVCKPSLSSSGDQPSDHTDSAPIHTPSKVRWERLRQHVVQSTIPLPASPTPSSQSLNPSSPVPSTPKASRFARLGLRQVVDHVREAAVDDFRMLADDILKICWSSRLPDARVGTERETSISTVGPSSHLALVSNSSIGTSTTLVNASDDPQLPVSAVLTRRNTAQVLALHEIILRYASRNASFLPHEHLVHATLLKPFLPDQAKQWTEGELCTAVEAFETVVKLWRPASAEMGVERIIWCCNAARSPTPMRSRIIGILHSLLFPRTGPVEFREPGAFVSLVQSLLVTLVAILEEDFSNPEATTVRDLISQLRSGKCGSLASYLVDAQVDGVPVMLNDVDEAEFRDTLVSEAVVRCCKHSPSWFKDRIADHMLQDYWKPPLRTTPCVPLVAATHMRKLIAFGDVLVALASIPSEFWMDRVSYILESRVNKEMSLISGKRSAEATEWIISSLLEALCTGNLCRKDRERILALLADYLVDAQWKPSGEHSIERMISDRDWSTTCRIVETLFTLPENVCSSTFSHILPVLCERITFDPPSGDNPTLKSILAKAARLYPQVFFKPLFSCAASTKDLSVVHHLQQLIGISAFLPDFWLHDPDMVVVALMNEVGDNQQGIPGACGKARLGQTVLMVELIMVVKGLVADPASYQSADLATSAVQFFSLLETRLGAILEAREKTTLIPESQRLLLSVLLREIRLLSRSLKRSLWLSTSVSWLLHSSSGDSVSSENPMAEVQEEVSQLEVIYRSAKEALHVFQQKRKSSVLLASFHGNIPNTREHQSKLNILLTERTRFLTDLSRSVRQEITKLLVVVSSSLTTEEHNLLGPFLWNCCLNDASSPLAMSAAFLVMQSAEKAPEALVDAIKKDLHSDNRLVKVNSIHRIDILIALRFQILSQQFLQDRNRRRPFRSAYDPLPFVATSIGSSLFVQEEDYREEEGGIPLELWKRLAEVGWFNERVNGDKPREWARTPLSLLPVYAVDRATEDSGITSSLSLNDLRSARPNNDTSDPGLSTRTADSTARSGKRRAVFIPILAGLFSHLISMACDPCLEVASAARDSVLHVLRSDPALLLRNVFDLIAGNKIDEAVIAVRGLLHLRHVLPPAATHYIFNHLMGFLKWIAREVGIRDPLHDFSVSSTVLSDLLVQVSEMSLREIRRAKVEIFVIPSGALWFSETAPGGPMFPLAIAPEEDNVVHISMLTAITMVRLSQNRLLLALLKKHPQDVHAIRRNMKRLELPSVNGPRVTSVLTLDKLLPSKHKSSKILSSCQQRIDVLSCLLSRSYILLVIQIFKTMSRSVGDRNEIATFIDGINRILLLHGSDIGIVTQGLISLVVASTRFRRLFSSGGGYPLFMLVIIKVYAEQEENQRIGQAIEYAVDRFYALHRETFLFQTLDVVAHAVTTSGCEASWIVAQVHRLLSSLRYDSPTASLDGLGIRDYTRLQEKEALIFTIADEKPQTFMESIRRNGVNEKRLTVDLPKEYASVPLLPENTIRLLLTVIAHDSSIQRAQCFLRLLRLSVKTMYDTSKPARNVLRDGIDAIGTIVLRAHPKSRNSEFAPPLMNDYSDISVPCEEVTLVNSFRAKSKRPSDTFIMQLDFLCLVLEYLRCGGEVLPTTSQKFFEIIKVLMRETTGQEAEVAKVLCQYSKAFLNRTNQQSSKEVVAFLEIVAPIIHAHGTMADFNGIYEAIIPIVSDNRFTNDPRFSYILVTQICRAGLHAHVTRCGGEGVLLRSTTSPLIHLIALTTSIRAADAIAEIEQHPPSYQFIRGVVLPLILTLDASGHIRRRAHQHTHHGIWLRLLVYVLSACQSTIRIPIQSSSPEHRKSGDKLHPGAHREEVVMTTVAALQALKLICVKAVEDISSSLPGIWSRLATVLKSILAEGDASFAFGTADFSAPPSPVQSPHHSTSSFDLFSDPDALRPSVAFNFRHATHSPSQPRLIDYLLWSSLELICLSRSPLMLQLRLLILDKVRRLDDDIRTHQSGFFPGTRGRRASSVFSKPRRRLSNAEANWLPPTSSLSHGLSPSTSSPQTINIDVDFGRRAGFERSPISSSTRSSRLPPIIHLGPAQPSDSKRSASPTGTIRMFLKSSTIQSSQLVHATYRRIRLVQASMGYDLLLPLPEEVEPGEEFDAIKAWTKRQAIDALVREMEDLAQEFSRTLEDFGGDDSMVIVQPDGSTTS</sequence>
<feature type="region of interest" description="Disordered" evidence="1">
    <location>
        <begin position="2117"/>
        <end position="2139"/>
    </location>
</feature>
<evidence type="ECO:0000259" key="2">
    <source>
        <dbReference type="Pfam" id="PF19424"/>
    </source>
</evidence>
<proteinExistence type="predicted"/>
<feature type="domain" description="Protein UNC80 central region" evidence="2">
    <location>
        <begin position="849"/>
        <end position="1005"/>
    </location>
</feature>
<reference evidence="5" key="2">
    <citation type="submission" date="2015-01" db="EMBL/GenBank/DDBJ databases">
        <title>Evolutionary Origins and Diversification of the Mycorrhizal Mutualists.</title>
        <authorList>
            <consortium name="DOE Joint Genome Institute"/>
            <consortium name="Mycorrhizal Genomics Consortium"/>
            <person name="Kohler A."/>
            <person name="Kuo A."/>
            <person name="Nagy L.G."/>
            <person name="Floudas D."/>
            <person name="Copeland A."/>
            <person name="Barry K.W."/>
            <person name="Cichocki N."/>
            <person name="Veneault-Fourrey C."/>
            <person name="LaButti K."/>
            <person name="Lindquist E.A."/>
            <person name="Lipzen A."/>
            <person name="Lundell T."/>
            <person name="Morin E."/>
            <person name="Murat C."/>
            <person name="Riley R."/>
            <person name="Ohm R."/>
            <person name="Sun H."/>
            <person name="Tunlid A."/>
            <person name="Henrissat B."/>
            <person name="Grigoriev I.V."/>
            <person name="Hibbett D.S."/>
            <person name="Martin F."/>
        </authorList>
    </citation>
    <scope>NUCLEOTIDE SEQUENCE [LARGE SCALE GENOMIC DNA]</scope>
    <source>
        <strain evidence="5">Foug A</strain>
    </source>
</reference>
<evidence type="ECO:0000313" key="4">
    <source>
        <dbReference type="EMBL" id="KIM70544.1"/>
    </source>
</evidence>
<dbReference type="InterPro" id="IPR045852">
    <property type="entry name" value="UNC80_central"/>
</dbReference>
<feature type="region of interest" description="Disordered" evidence="1">
    <location>
        <begin position="1"/>
        <end position="141"/>
    </location>
</feature>
<dbReference type="Pfam" id="PF19424">
    <property type="entry name" value="UNC80"/>
    <property type="match status" value="1"/>
</dbReference>
<feature type="region of interest" description="Disordered" evidence="1">
    <location>
        <begin position="2154"/>
        <end position="2187"/>
    </location>
</feature>
<feature type="compositionally biased region" description="Low complexity" evidence="1">
    <location>
        <begin position="2121"/>
        <end position="2138"/>
    </location>
</feature>
<feature type="compositionally biased region" description="Low complexity" evidence="1">
    <location>
        <begin position="2155"/>
        <end position="2171"/>
    </location>
</feature>